<protein>
    <submittedName>
        <fullName evidence="2">Uncharacterized protein</fullName>
    </submittedName>
</protein>
<evidence type="ECO:0000313" key="3">
    <source>
        <dbReference type="Proteomes" id="UP000051841"/>
    </source>
</evidence>
<dbReference type="EMBL" id="JQBL01000046">
    <property type="protein sequence ID" value="KRN47430.1"/>
    <property type="molecule type" value="Genomic_DNA"/>
</dbReference>
<feature type="transmembrane region" description="Helical" evidence="1">
    <location>
        <begin position="51"/>
        <end position="71"/>
    </location>
</feature>
<feature type="transmembrane region" description="Helical" evidence="1">
    <location>
        <begin position="114"/>
        <end position="137"/>
    </location>
</feature>
<sequence>MRYIRKEIKINKWGFMILVLLWGLCFYFLYQYKLNFIGEKEEFEVQVFSKIRFYTSIIYPLYFFMMTHHLFEKDMEEVMRILLKHRILYLIPIMLIYLILSFIWLMGICHFFQLNNGCFIECLILLIEISIIETILIYIFNSPLLSTILLILMNMFYYFFLVDYNVFNYLYPGFKLSSYDLMNHGIFLFVLIFVSILLAIKKHKEYR</sequence>
<evidence type="ECO:0000256" key="1">
    <source>
        <dbReference type="SAM" id="Phobius"/>
    </source>
</evidence>
<accession>A0A0R2H754</accession>
<keyword evidence="1" id="KW-1133">Transmembrane helix</keyword>
<feature type="transmembrane region" description="Helical" evidence="1">
    <location>
        <begin position="181"/>
        <end position="200"/>
    </location>
</feature>
<evidence type="ECO:0000313" key="2">
    <source>
        <dbReference type="EMBL" id="KRN47430.1"/>
    </source>
</evidence>
<keyword evidence="1" id="KW-0812">Transmembrane</keyword>
<dbReference type="Proteomes" id="UP000051841">
    <property type="component" value="Unassembled WGS sequence"/>
</dbReference>
<comment type="caution">
    <text evidence="2">The sequence shown here is derived from an EMBL/GenBank/DDBJ whole genome shotgun (WGS) entry which is preliminary data.</text>
</comment>
<organism evidence="2 3">
    <name type="scientific">Kandleria vitulina DSM 20405</name>
    <dbReference type="NCBI Taxonomy" id="1410657"/>
    <lineage>
        <taxon>Bacteria</taxon>
        <taxon>Bacillati</taxon>
        <taxon>Bacillota</taxon>
        <taxon>Erysipelotrichia</taxon>
        <taxon>Erysipelotrichales</taxon>
        <taxon>Coprobacillaceae</taxon>
        <taxon>Kandleria</taxon>
    </lineage>
</organism>
<dbReference type="AlphaFoldDB" id="A0A0R2H754"/>
<feature type="transmembrane region" description="Helical" evidence="1">
    <location>
        <begin position="144"/>
        <end position="161"/>
    </location>
</feature>
<gene>
    <name evidence="2" type="ORF">IV49_GL001559</name>
</gene>
<name>A0A0R2H754_9FIRM</name>
<reference evidence="2 3" key="1">
    <citation type="journal article" date="2015" name="Genome Announc.">
        <title>Expanding the biotechnology potential of lactobacilli through comparative genomics of 213 strains and associated genera.</title>
        <authorList>
            <person name="Sun Z."/>
            <person name="Harris H.M."/>
            <person name="McCann A."/>
            <person name="Guo C."/>
            <person name="Argimon S."/>
            <person name="Zhang W."/>
            <person name="Yang X."/>
            <person name="Jeffery I.B."/>
            <person name="Cooney J.C."/>
            <person name="Kagawa T.F."/>
            <person name="Liu W."/>
            <person name="Song Y."/>
            <person name="Salvetti E."/>
            <person name="Wrobel A."/>
            <person name="Rasinkangas P."/>
            <person name="Parkhill J."/>
            <person name="Rea M.C."/>
            <person name="O'Sullivan O."/>
            <person name="Ritari J."/>
            <person name="Douillard F.P."/>
            <person name="Paul Ross R."/>
            <person name="Yang R."/>
            <person name="Briner A.E."/>
            <person name="Felis G.E."/>
            <person name="de Vos W.M."/>
            <person name="Barrangou R."/>
            <person name="Klaenhammer T.R."/>
            <person name="Caufield P.W."/>
            <person name="Cui Y."/>
            <person name="Zhang H."/>
            <person name="O'Toole P.W."/>
        </authorList>
    </citation>
    <scope>NUCLEOTIDE SEQUENCE [LARGE SCALE GENOMIC DNA]</scope>
    <source>
        <strain evidence="2 3">DSM 20405</strain>
    </source>
</reference>
<keyword evidence="3" id="KW-1185">Reference proteome</keyword>
<proteinExistence type="predicted"/>
<keyword evidence="1" id="KW-0472">Membrane</keyword>
<dbReference type="PATRIC" id="fig|1410657.5.peg.1609"/>
<feature type="transmembrane region" description="Helical" evidence="1">
    <location>
        <begin position="12"/>
        <end position="31"/>
    </location>
</feature>
<feature type="transmembrane region" description="Helical" evidence="1">
    <location>
        <begin position="87"/>
        <end position="108"/>
    </location>
</feature>